<dbReference type="RefSeq" id="WP_109658740.1">
    <property type="nucleotide sequence ID" value="NZ_QGGH01000001.1"/>
</dbReference>
<dbReference type="Proteomes" id="UP000245631">
    <property type="component" value="Unassembled WGS sequence"/>
</dbReference>
<evidence type="ECO:0000313" key="1">
    <source>
        <dbReference type="EMBL" id="PWJ93521.1"/>
    </source>
</evidence>
<proteinExistence type="predicted"/>
<dbReference type="Pfam" id="PF23812">
    <property type="entry name" value="Phage_TAC_18"/>
    <property type="match status" value="1"/>
</dbReference>
<gene>
    <name evidence="1" type="ORF">C8D77_101200</name>
</gene>
<sequence length="137" mass="16387">MRRRRRQASGPVRGNRLGKLKAAFRYDLERRGHHEWLADLNREYPDEVPTESLPTRPDEARYETWHDFYRRAWQTLRYDRQYTEGGGETPISFLAFDAYARRYCIEGEAFDRFVAFVSAIDDEWLIHLAEKRKEAAT</sequence>
<dbReference type="AlphaFoldDB" id="A0A8E2WIB1"/>
<protein>
    <submittedName>
        <fullName evidence="1">Uncharacterized protein</fullName>
    </submittedName>
</protein>
<reference evidence="1 2" key="1">
    <citation type="submission" date="2018-05" db="EMBL/GenBank/DDBJ databases">
        <title>Genomic Encyclopedia of Type Strains, Phase IV (KMG-IV): sequencing the most valuable type-strain genomes for metagenomic binning, comparative biology and taxonomic classification.</title>
        <authorList>
            <person name="Goeker M."/>
        </authorList>
    </citation>
    <scope>NUCLEOTIDE SEQUENCE [LARGE SCALE GENOMIC DNA]</scope>
    <source>
        <strain evidence="1 2">DSM 2626</strain>
    </source>
</reference>
<name>A0A8E2WIB1_RHILI</name>
<dbReference type="EMBL" id="QGGH01000001">
    <property type="protein sequence ID" value="PWJ93521.1"/>
    <property type="molecule type" value="Genomic_DNA"/>
</dbReference>
<dbReference type="GeneID" id="61049557"/>
<evidence type="ECO:0000313" key="2">
    <source>
        <dbReference type="Proteomes" id="UP000245631"/>
    </source>
</evidence>
<accession>A0A8E2WIB1</accession>
<organism evidence="1 2">
    <name type="scientific">Rhizobium loti</name>
    <name type="common">Mesorhizobium loti</name>
    <dbReference type="NCBI Taxonomy" id="381"/>
    <lineage>
        <taxon>Bacteria</taxon>
        <taxon>Pseudomonadati</taxon>
        <taxon>Pseudomonadota</taxon>
        <taxon>Alphaproteobacteria</taxon>
        <taxon>Hyphomicrobiales</taxon>
        <taxon>Phyllobacteriaceae</taxon>
        <taxon>Mesorhizobium</taxon>
    </lineage>
</organism>
<comment type="caution">
    <text evidence="1">The sequence shown here is derived from an EMBL/GenBank/DDBJ whole genome shotgun (WGS) entry which is preliminary data.</text>
</comment>
<dbReference type="InterPro" id="IPR056919">
    <property type="entry name" value="Phage_TAC_18"/>
</dbReference>